<dbReference type="STRING" id="1262585.BJI46_12195"/>
<dbReference type="Proteomes" id="UP000185895">
    <property type="component" value="Unassembled WGS sequence"/>
</dbReference>
<comment type="caution">
    <text evidence="1">The sequence shown here is derived from an EMBL/GenBank/DDBJ whole genome shotgun (WGS) entry which is preliminary data.</text>
</comment>
<reference evidence="1 2" key="1">
    <citation type="submission" date="2016-09" db="EMBL/GenBank/DDBJ databases">
        <authorList>
            <person name="Capua I."/>
            <person name="De Benedictis P."/>
            <person name="Joannis T."/>
            <person name="Lombin L.H."/>
            <person name="Cattoli G."/>
        </authorList>
    </citation>
    <scope>NUCLEOTIDE SEQUENCE [LARGE SCALE GENOMIC DNA]</scope>
    <source>
        <strain evidence="1 2">ANC 4671</strain>
    </source>
</reference>
<dbReference type="OrthoDB" id="9800296at2"/>
<evidence type="ECO:0000313" key="2">
    <source>
        <dbReference type="Proteomes" id="UP000185895"/>
    </source>
</evidence>
<accession>A0A1E7RAK7</accession>
<dbReference type="RefSeq" id="WP_070069738.1">
    <property type="nucleotide sequence ID" value="NZ_MKKK01000020.1"/>
</dbReference>
<protein>
    <submittedName>
        <fullName evidence="1">Uncharacterized protein</fullName>
    </submittedName>
</protein>
<gene>
    <name evidence="1" type="ORF">BJI46_12195</name>
</gene>
<evidence type="ECO:0000313" key="1">
    <source>
        <dbReference type="EMBL" id="OEY96400.1"/>
    </source>
</evidence>
<proteinExistence type="predicted"/>
<dbReference type="AlphaFoldDB" id="A0A1E7RAK7"/>
<sequence>MSLNFKKVIKHSAFHRIELLASRSCGCFKCLKIFSPNEVHEWSDQGKTAVCPYCKTNTVIGDASKYPINNDFLMTMQKNLAL</sequence>
<dbReference type="EMBL" id="MKKK01000020">
    <property type="protein sequence ID" value="OEY96400.1"/>
    <property type="molecule type" value="Genomic_DNA"/>
</dbReference>
<name>A0A1E7RAK7_9GAMM</name>
<keyword evidence="2" id="KW-1185">Reference proteome</keyword>
<organism evidence="1 2">
    <name type="scientific">Acinetobacter qingfengensis</name>
    <dbReference type="NCBI Taxonomy" id="1262585"/>
    <lineage>
        <taxon>Bacteria</taxon>
        <taxon>Pseudomonadati</taxon>
        <taxon>Pseudomonadota</taxon>
        <taxon>Gammaproteobacteria</taxon>
        <taxon>Moraxellales</taxon>
        <taxon>Moraxellaceae</taxon>
        <taxon>Acinetobacter</taxon>
    </lineage>
</organism>